<dbReference type="EMBL" id="PUHZ01000015">
    <property type="protein sequence ID" value="PQO45261.1"/>
    <property type="molecule type" value="Genomic_DNA"/>
</dbReference>
<evidence type="ECO:0000259" key="3">
    <source>
        <dbReference type="Pfam" id="PF21447"/>
    </source>
</evidence>
<dbReference type="AlphaFoldDB" id="A0A2S8GLR2"/>
<protein>
    <submittedName>
        <fullName evidence="4">Ppx/GppA family phosphatase</fullName>
    </submittedName>
</protein>
<proteinExistence type="predicted"/>
<feature type="domain" description="Ppx/GppA phosphatase N-terminal" evidence="2">
    <location>
        <begin position="54"/>
        <end position="343"/>
    </location>
</feature>
<dbReference type="InterPro" id="IPR048950">
    <property type="entry name" value="Ppx_GppA_C"/>
</dbReference>
<dbReference type="Gene3D" id="3.30.420.150">
    <property type="entry name" value="Exopolyphosphatase. Domain 2"/>
    <property type="match status" value="1"/>
</dbReference>
<gene>
    <name evidence="4" type="ORF">C5Y93_14975</name>
</gene>
<feature type="compositionally biased region" description="Polar residues" evidence="1">
    <location>
        <begin position="1"/>
        <end position="12"/>
    </location>
</feature>
<dbReference type="Gene3D" id="3.30.420.40">
    <property type="match status" value="1"/>
</dbReference>
<reference evidence="4 5" key="1">
    <citation type="submission" date="2018-02" db="EMBL/GenBank/DDBJ databases">
        <title>Comparative genomes isolates from brazilian mangrove.</title>
        <authorList>
            <person name="Araujo J.E."/>
            <person name="Taketani R.G."/>
            <person name="Silva M.C.P."/>
            <person name="Loureco M.V."/>
            <person name="Andreote F.D."/>
        </authorList>
    </citation>
    <scope>NUCLEOTIDE SEQUENCE [LARGE SCALE GENOMIC DNA]</scope>
    <source>
        <strain evidence="4 5">Nap-Phe MGV</strain>
    </source>
</reference>
<feature type="domain" description="Ppx/GppA phosphatase C-terminal" evidence="3">
    <location>
        <begin position="362"/>
        <end position="510"/>
    </location>
</feature>
<dbReference type="InterPro" id="IPR003695">
    <property type="entry name" value="Ppx_GppA_N"/>
</dbReference>
<dbReference type="CDD" id="cd24006">
    <property type="entry name" value="ASKHA_NBD_PPX_GppA"/>
    <property type="match status" value="1"/>
</dbReference>
<dbReference type="SUPFAM" id="SSF53067">
    <property type="entry name" value="Actin-like ATPase domain"/>
    <property type="match status" value="2"/>
</dbReference>
<sequence>MNQPTTDTQHGVSMQPEGFESPNHMPQGSSSSEGADDQARVAAIDIGSNSMRLVVAQVLPGFDYRVLDEERESTRLAHSLSVNGELAPEAIEQSLAALRRFKKIAEGFGVYDIRTIATCAVREATNGEEFCLRAKNDVGIEIEVISSQQEGQLAFKSVAQAFDVRDMNVAIADIGGGSTEIVYACGGHVEEIFPTNLGCVRVTEEFGINDELFTTPDSLKRLIAGIDKQLKPLAKKKPFTPQVLFGTGGTFTTLASILMMQRGEVGQMEWGYRVHRADVSHTLDMLSKMSLKQRKSLAGLSADRADIIVAGIAIIDRLMHRMDVNTLRIHDRGIRDGLMLTMIEDLEPALGSEQAAAEEQRRVQAMEAFSRSCGVDMVHTRHVADLAVNLFRQLASAFDMRESDDDTIFASAMLQDVGYLINYEKHHKHSYSLILNSQLPGFSRHALEIVANVARYHRGANPKKKHGNFTRLSDNDQLRVKQLAAILRVAGALDRSHRQQVSRADVTVHPDHILVTIEATGDPEVDLWAARSRTELFCKAFNTEIQFALRSPTAGQASHDPSSAAIE</sequence>
<organism evidence="4 5">
    <name type="scientific">Blastopirellula marina</name>
    <dbReference type="NCBI Taxonomy" id="124"/>
    <lineage>
        <taxon>Bacteria</taxon>
        <taxon>Pseudomonadati</taxon>
        <taxon>Planctomycetota</taxon>
        <taxon>Planctomycetia</taxon>
        <taxon>Pirellulales</taxon>
        <taxon>Pirellulaceae</taxon>
        <taxon>Blastopirellula</taxon>
    </lineage>
</organism>
<dbReference type="Proteomes" id="UP000237819">
    <property type="component" value="Unassembled WGS sequence"/>
</dbReference>
<dbReference type="Gene3D" id="1.10.3210.10">
    <property type="entry name" value="Hypothetical protein af1432"/>
    <property type="match status" value="1"/>
</dbReference>
<dbReference type="PANTHER" id="PTHR30005">
    <property type="entry name" value="EXOPOLYPHOSPHATASE"/>
    <property type="match status" value="1"/>
</dbReference>
<dbReference type="PANTHER" id="PTHR30005:SF0">
    <property type="entry name" value="RETROGRADE REGULATION PROTEIN 2"/>
    <property type="match status" value="1"/>
</dbReference>
<evidence type="ECO:0000313" key="4">
    <source>
        <dbReference type="EMBL" id="PQO45261.1"/>
    </source>
</evidence>
<name>A0A2S8GLR2_9BACT</name>
<accession>A0A2S8GLR2</accession>
<dbReference type="GO" id="GO:0016462">
    <property type="term" value="F:pyrophosphatase activity"/>
    <property type="evidence" value="ECO:0007669"/>
    <property type="project" value="TreeGrafter"/>
</dbReference>
<evidence type="ECO:0000256" key="1">
    <source>
        <dbReference type="SAM" id="MobiDB-lite"/>
    </source>
</evidence>
<evidence type="ECO:0000313" key="5">
    <source>
        <dbReference type="Proteomes" id="UP000237819"/>
    </source>
</evidence>
<dbReference type="InterPro" id="IPR050273">
    <property type="entry name" value="GppA/Ppx_hydrolase"/>
</dbReference>
<dbReference type="Pfam" id="PF21447">
    <property type="entry name" value="Ppx-GppA_III"/>
    <property type="match status" value="1"/>
</dbReference>
<feature type="region of interest" description="Disordered" evidence="1">
    <location>
        <begin position="1"/>
        <end position="38"/>
    </location>
</feature>
<dbReference type="Pfam" id="PF02541">
    <property type="entry name" value="Ppx-GppA"/>
    <property type="match status" value="1"/>
</dbReference>
<dbReference type="InterPro" id="IPR043129">
    <property type="entry name" value="ATPase_NBD"/>
</dbReference>
<evidence type="ECO:0000259" key="2">
    <source>
        <dbReference type="Pfam" id="PF02541"/>
    </source>
</evidence>
<comment type="caution">
    <text evidence="4">The sequence shown here is derived from an EMBL/GenBank/DDBJ whole genome shotgun (WGS) entry which is preliminary data.</text>
</comment>
<dbReference type="SUPFAM" id="SSF109604">
    <property type="entry name" value="HD-domain/PDEase-like"/>
    <property type="match status" value="1"/>
</dbReference>
<feature type="compositionally biased region" description="Polar residues" evidence="1">
    <location>
        <begin position="24"/>
        <end position="33"/>
    </location>
</feature>